<accession>A0A0D6L9U0</accession>
<name>A0A0D6L9U0_9BILA</name>
<keyword evidence="1" id="KW-0812">Transmembrane</keyword>
<reference evidence="2 3" key="1">
    <citation type="submission" date="2013-05" db="EMBL/GenBank/DDBJ databases">
        <title>Draft genome of the parasitic nematode Anyclostoma ceylanicum.</title>
        <authorList>
            <person name="Mitreva M."/>
        </authorList>
    </citation>
    <scope>NUCLEOTIDE SEQUENCE [LARGE SCALE GENOMIC DNA]</scope>
</reference>
<evidence type="ECO:0000256" key="1">
    <source>
        <dbReference type="SAM" id="Phobius"/>
    </source>
</evidence>
<keyword evidence="3" id="KW-1185">Reference proteome</keyword>
<dbReference type="GO" id="GO:0046513">
    <property type="term" value="P:ceramide biosynthetic process"/>
    <property type="evidence" value="ECO:0007669"/>
    <property type="project" value="TreeGrafter"/>
</dbReference>
<dbReference type="PANTHER" id="PTHR12879">
    <property type="entry name" value="SPHINGOLIPID DELTA 4 DESATURASE/C-4 HYDROXYLASE PROTEIN DES2"/>
    <property type="match status" value="1"/>
</dbReference>
<organism evidence="2 3">
    <name type="scientific">Ancylostoma ceylanicum</name>
    <dbReference type="NCBI Taxonomy" id="53326"/>
    <lineage>
        <taxon>Eukaryota</taxon>
        <taxon>Metazoa</taxon>
        <taxon>Ecdysozoa</taxon>
        <taxon>Nematoda</taxon>
        <taxon>Chromadorea</taxon>
        <taxon>Rhabditida</taxon>
        <taxon>Rhabditina</taxon>
        <taxon>Rhabditomorpha</taxon>
        <taxon>Strongyloidea</taxon>
        <taxon>Ancylostomatidae</taxon>
        <taxon>Ancylostomatinae</taxon>
        <taxon>Ancylostoma</taxon>
    </lineage>
</organism>
<dbReference type="GO" id="GO:0016020">
    <property type="term" value="C:membrane"/>
    <property type="evidence" value="ECO:0007669"/>
    <property type="project" value="GOC"/>
</dbReference>
<dbReference type="AlphaFoldDB" id="A0A0D6L9U0"/>
<feature type="transmembrane region" description="Helical" evidence="1">
    <location>
        <begin position="6"/>
        <end position="24"/>
    </location>
</feature>
<dbReference type="EMBL" id="KE126125">
    <property type="protein sequence ID" value="EPB66466.1"/>
    <property type="molecule type" value="Genomic_DNA"/>
</dbReference>
<keyword evidence="1" id="KW-0472">Membrane</keyword>
<evidence type="ECO:0000313" key="3">
    <source>
        <dbReference type="Proteomes" id="UP000054495"/>
    </source>
</evidence>
<dbReference type="Proteomes" id="UP000054495">
    <property type="component" value="Unassembled WGS sequence"/>
</dbReference>
<dbReference type="GO" id="GO:0042284">
    <property type="term" value="F:sphingolipid delta-4 desaturase activity"/>
    <property type="evidence" value="ECO:0007669"/>
    <property type="project" value="TreeGrafter"/>
</dbReference>
<feature type="transmembrane region" description="Helical" evidence="1">
    <location>
        <begin position="36"/>
        <end position="55"/>
    </location>
</feature>
<gene>
    <name evidence="2" type="ORF">ANCCEY_14442</name>
</gene>
<keyword evidence="1" id="KW-1133">Transmembrane helix</keyword>
<proteinExistence type="predicted"/>
<protein>
    <submittedName>
        <fullName evidence="2">Uncharacterized protein</fullName>
    </submittedName>
</protein>
<dbReference type="PANTHER" id="PTHR12879:SF20">
    <property type="entry name" value="SPHINGOLIPID DELTA(4)-DESATURASE_C4-MONOOXYGENASE-RELATED"/>
    <property type="match status" value="1"/>
</dbReference>
<sequence>MIKENFGLRLIVHIYVALAPYVHFDPFQLFGIDASFKYVVLAMVVFQVVMCWLLQGEDGLDTDIPTELEAQLFTTPIRKFIWLLLQPLFYAFRPLVIYKKAPSDLEIVNAAIQVAEIAPEFYKNMHVHTSWTKVLFDFVWSPNMGPYMRLKRKASVPQTFKARHALSEYFQALLQHTGFNDLMRFARHWLDVGNYKKHVE</sequence>
<evidence type="ECO:0000313" key="2">
    <source>
        <dbReference type="EMBL" id="EPB66466.1"/>
    </source>
</evidence>